<evidence type="ECO:0000313" key="1">
    <source>
        <dbReference type="EMBL" id="SKA47073.1"/>
    </source>
</evidence>
<organism evidence="1 2">
    <name type="scientific">Chitinophaga eiseniae</name>
    <dbReference type="NCBI Taxonomy" id="634771"/>
    <lineage>
        <taxon>Bacteria</taxon>
        <taxon>Pseudomonadati</taxon>
        <taxon>Bacteroidota</taxon>
        <taxon>Chitinophagia</taxon>
        <taxon>Chitinophagales</taxon>
        <taxon>Chitinophagaceae</taxon>
        <taxon>Chitinophaga</taxon>
    </lineage>
</organism>
<dbReference type="Proteomes" id="UP000190367">
    <property type="component" value="Unassembled WGS sequence"/>
</dbReference>
<reference evidence="2" key="1">
    <citation type="submission" date="2017-02" db="EMBL/GenBank/DDBJ databases">
        <authorList>
            <person name="Varghese N."/>
            <person name="Submissions S."/>
        </authorList>
    </citation>
    <scope>NUCLEOTIDE SEQUENCE [LARGE SCALE GENOMIC DNA]</scope>
    <source>
        <strain evidence="2">DSM 22224</strain>
    </source>
</reference>
<accession>A0A1T4U332</accession>
<dbReference type="STRING" id="634771.SAMN04488128_10891"/>
<gene>
    <name evidence="1" type="ORF">SAMN04488128_10891</name>
</gene>
<sequence length="378" mass="41175">MKQVKKEPDQLQTLATDKMPVSKSGFLYVYTSNEAPQDVFFDNLVVTQATGPLLEVTHYYPFGLTMAGISSNALKGANYPENRKKYNGIEYTSELDLDIYDAQLRNLDPQIGRWNQIDPKIENMEAWSPYASNYDNPIRYKDFLGDEPDGPGDPIKQVGLVTGREYNLTAPTGIGSALQFAGQYVAGTANEIVAGINQNLNPVYAAVNGAQALFTGKDLQSGRAMSTGESSISILSAMPISKTLSMAGKIAGFVESTIANKALQGATKTALQSTAQELVSATQERGTSLTRFLNSMGTDTKRASVFFGWGNKTQLTKSISDFTKAELLENGWTKDKLVKLARSCNEQILKAQARGAVNEAAVVRRNQAMELARTFFGK</sequence>
<proteinExistence type="predicted"/>
<dbReference type="EMBL" id="FUWZ01000008">
    <property type="protein sequence ID" value="SKA47073.1"/>
    <property type="molecule type" value="Genomic_DNA"/>
</dbReference>
<protein>
    <submittedName>
        <fullName evidence="1">RHS repeat-associated core domain-containing protein</fullName>
    </submittedName>
</protein>
<name>A0A1T4U332_9BACT</name>
<dbReference type="Gene3D" id="2.180.10.10">
    <property type="entry name" value="RHS repeat-associated core"/>
    <property type="match status" value="1"/>
</dbReference>
<dbReference type="NCBIfam" id="TIGR03696">
    <property type="entry name" value="Rhs_assc_core"/>
    <property type="match status" value="1"/>
</dbReference>
<dbReference type="AlphaFoldDB" id="A0A1T4U332"/>
<dbReference type="InterPro" id="IPR022385">
    <property type="entry name" value="Rhs_assc_core"/>
</dbReference>
<evidence type="ECO:0000313" key="2">
    <source>
        <dbReference type="Proteomes" id="UP000190367"/>
    </source>
</evidence>
<keyword evidence="2" id="KW-1185">Reference proteome</keyword>